<dbReference type="Pfam" id="PF02518">
    <property type="entry name" value="HATPase_c"/>
    <property type="match status" value="1"/>
</dbReference>
<dbReference type="Gene3D" id="3.30.565.10">
    <property type="entry name" value="Histidine kinase-like ATPase, C-terminal domain"/>
    <property type="match status" value="1"/>
</dbReference>
<dbReference type="SUPFAM" id="SSF55874">
    <property type="entry name" value="ATPase domain of HSP90 chaperone/DNA topoisomerase II/histidine kinase"/>
    <property type="match status" value="1"/>
</dbReference>
<keyword evidence="9 10" id="KW-0472">Membrane</keyword>
<keyword evidence="12" id="KW-0547">Nucleotide-binding</keyword>
<dbReference type="InterPro" id="IPR033463">
    <property type="entry name" value="sCache_3"/>
</dbReference>
<dbReference type="Pfam" id="PF17203">
    <property type="entry name" value="sCache_3_2"/>
    <property type="match status" value="1"/>
</dbReference>
<feature type="transmembrane region" description="Helical" evidence="10">
    <location>
        <begin position="20"/>
        <end position="46"/>
    </location>
</feature>
<dbReference type="SUPFAM" id="SSF103190">
    <property type="entry name" value="Sensory domain-like"/>
    <property type="match status" value="1"/>
</dbReference>
<dbReference type="InterPro" id="IPR036890">
    <property type="entry name" value="HATPase_C_sf"/>
</dbReference>
<gene>
    <name evidence="12" type="ORF">AB7P39_06845</name>
</gene>
<comment type="subcellular location">
    <subcellularLocation>
        <location evidence="2">Cell membrane</location>
        <topology evidence="2">Multi-pass membrane protein</topology>
    </subcellularLocation>
</comment>
<sequence>MAAPDDDDESESGMTTRTRSAASLVFVAVAVAVALLTLAIAGILIADGQRSARSEAERVTQAVAQTVADSAQVADLLAAGDRDLASAELQPQVEQVIVDARVDFVTIMDPSGIRITHRDAERIGERYLGSIPTTSRALTEEFTGTLGPSIRTIVPVESGGAVVGWVSVGVTIGSIAATLGPRILVVVGIAAALLAAGLVGAVVARRATRQVTGDLPAGAVRDAVSSFESLRTLGEALRAQTHEHGNRMHTAIALLELGRTPEAIEILAETSRQSQVLVDEVAARREGDPTVGALLLGKASQAKERGIRWRSRIEPDAPRSVLSPVDAVSVVGNLIDNALDAAAGGPEPRWVEIRMTRTEEDELEIAVSDSGTGVPPDLRRRIFEHGFSTKPAGAEGRGVGLALVAAIVDDAGGSLTLDHDPTTFRVILPRRET</sequence>
<feature type="transmembrane region" description="Helical" evidence="10">
    <location>
        <begin position="183"/>
        <end position="204"/>
    </location>
</feature>
<evidence type="ECO:0000256" key="9">
    <source>
        <dbReference type="ARBA" id="ARBA00023136"/>
    </source>
</evidence>
<reference evidence="12 13" key="1">
    <citation type="submission" date="2024-08" db="EMBL/GenBank/DDBJ databases">
        <title>Heavy metals resistant antinobacteria isolated from wastewater.</title>
        <authorList>
            <person name="Roman Ponce B."/>
            <person name="Blanco Mercado M.A."/>
            <person name="Avila Aldana I.N."/>
            <person name="Morales Arrieta S."/>
        </authorList>
    </citation>
    <scope>NUCLEOTIDE SEQUENCE [LARGE SCALE GENOMIC DNA]</scope>
    <source>
        <strain evidence="13">sma-1</strain>
    </source>
</reference>
<evidence type="ECO:0000256" key="10">
    <source>
        <dbReference type="SAM" id="Phobius"/>
    </source>
</evidence>
<evidence type="ECO:0000256" key="3">
    <source>
        <dbReference type="ARBA" id="ARBA00012438"/>
    </source>
</evidence>
<keyword evidence="8" id="KW-0902">Two-component regulatory system</keyword>
<dbReference type="SMART" id="SM00387">
    <property type="entry name" value="HATPase_c"/>
    <property type="match status" value="1"/>
</dbReference>
<dbReference type="InterPro" id="IPR005467">
    <property type="entry name" value="His_kinase_dom"/>
</dbReference>
<evidence type="ECO:0000256" key="4">
    <source>
        <dbReference type="ARBA" id="ARBA00022475"/>
    </source>
</evidence>
<name>A0ABV5ERG8_9MICO</name>
<dbReference type="GO" id="GO:0005524">
    <property type="term" value="F:ATP binding"/>
    <property type="evidence" value="ECO:0007669"/>
    <property type="project" value="UniProtKB-KW"/>
</dbReference>
<evidence type="ECO:0000256" key="1">
    <source>
        <dbReference type="ARBA" id="ARBA00000085"/>
    </source>
</evidence>
<evidence type="ECO:0000313" key="12">
    <source>
        <dbReference type="EMBL" id="MFB8892562.1"/>
    </source>
</evidence>
<keyword evidence="5 10" id="KW-0812">Transmembrane</keyword>
<feature type="domain" description="Histidine kinase" evidence="11">
    <location>
        <begin position="239"/>
        <end position="432"/>
    </location>
</feature>
<evidence type="ECO:0000256" key="7">
    <source>
        <dbReference type="ARBA" id="ARBA00022989"/>
    </source>
</evidence>
<dbReference type="EC" id="2.7.13.3" evidence="3"/>
<dbReference type="Gene3D" id="3.30.450.20">
    <property type="entry name" value="PAS domain"/>
    <property type="match status" value="1"/>
</dbReference>
<feature type="transmembrane region" description="Helical" evidence="10">
    <location>
        <begin position="159"/>
        <end position="177"/>
    </location>
</feature>
<dbReference type="EMBL" id="JBHLHV010000001">
    <property type="protein sequence ID" value="MFB8892562.1"/>
    <property type="molecule type" value="Genomic_DNA"/>
</dbReference>
<dbReference type="PRINTS" id="PR00344">
    <property type="entry name" value="BCTRLSENSOR"/>
</dbReference>
<accession>A0ABV5ERG8</accession>
<proteinExistence type="predicted"/>
<dbReference type="PROSITE" id="PS50109">
    <property type="entry name" value="HIS_KIN"/>
    <property type="match status" value="1"/>
</dbReference>
<keyword evidence="12" id="KW-0067">ATP-binding</keyword>
<evidence type="ECO:0000313" key="13">
    <source>
        <dbReference type="Proteomes" id="UP001589643"/>
    </source>
</evidence>
<keyword evidence="4" id="KW-1003">Cell membrane</keyword>
<dbReference type="InterPro" id="IPR029151">
    <property type="entry name" value="Sensor-like_sf"/>
</dbReference>
<evidence type="ECO:0000256" key="8">
    <source>
        <dbReference type="ARBA" id="ARBA00023012"/>
    </source>
</evidence>
<organism evidence="12 13">
    <name type="scientific">Microbacterium plantarum</name>
    <dbReference type="NCBI Taxonomy" id="1816425"/>
    <lineage>
        <taxon>Bacteria</taxon>
        <taxon>Bacillati</taxon>
        <taxon>Actinomycetota</taxon>
        <taxon>Actinomycetes</taxon>
        <taxon>Micrococcales</taxon>
        <taxon>Microbacteriaceae</taxon>
        <taxon>Microbacterium</taxon>
    </lineage>
</organism>
<protein>
    <recommendedName>
        <fullName evidence="3">histidine kinase</fullName>
        <ecNumber evidence="3">2.7.13.3</ecNumber>
    </recommendedName>
</protein>
<keyword evidence="6" id="KW-0808">Transferase</keyword>
<keyword evidence="13" id="KW-1185">Reference proteome</keyword>
<evidence type="ECO:0000259" key="11">
    <source>
        <dbReference type="PROSITE" id="PS50109"/>
    </source>
</evidence>
<dbReference type="PANTHER" id="PTHR43065">
    <property type="entry name" value="SENSOR HISTIDINE KINASE"/>
    <property type="match status" value="1"/>
</dbReference>
<keyword evidence="7 10" id="KW-1133">Transmembrane helix</keyword>
<evidence type="ECO:0000256" key="6">
    <source>
        <dbReference type="ARBA" id="ARBA00022777"/>
    </source>
</evidence>
<evidence type="ECO:0000256" key="5">
    <source>
        <dbReference type="ARBA" id="ARBA00022692"/>
    </source>
</evidence>
<dbReference type="InterPro" id="IPR003594">
    <property type="entry name" value="HATPase_dom"/>
</dbReference>
<comment type="catalytic activity">
    <reaction evidence="1">
        <text>ATP + protein L-histidine = ADP + protein N-phospho-L-histidine.</text>
        <dbReference type="EC" id="2.7.13.3"/>
    </reaction>
</comment>
<comment type="caution">
    <text evidence="12">The sequence shown here is derived from an EMBL/GenBank/DDBJ whole genome shotgun (WGS) entry which is preliminary data.</text>
</comment>
<evidence type="ECO:0000256" key="2">
    <source>
        <dbReference type="ARBA" id="ARBA00004651"/>
    </source>
</evidence>
<dbReference type="RefSeq" id="WP_345840769.1">
    <property type="nucleotide sequence ID" value="NZ_JBHLHV010000001.1"/>
</dbReference>
<keyword evidence="6" id="KW-0418">Kinase</keyword>
<dbReference type="InterPro" id="IPR004358">
    <property type="entry name" value="Sig_transdc_His_kin-like_C"/>
</dbReference>
<dbReference type="Proteomes" id="UP001589643">
    <property type="component" value="Unassembled WGS sequence"/>
</dbReference>